<name>A0A4Q1CPJ7_9BACT</name>
<gene>
    <name evidence="2" type="ORF">ESA94_06545</name>
</gene>
<dbReference type="EMBL" id="SDHW01000001">
    <property type="protein sequence ID" value="RXK62651.1"/>
    <property type="molecule type" value="Genomic_DNA"/>
</dbReference>
<sequence length="147" mass="16801">MTLNWGHKVTLGFSAFVIFMFFMVYKSMHTDFQLVSKEYYKDELAYQQVIDGTKRANELSTTVSVAQSNETVTIQLPEELKGKKISGNIWLYCPTDDKKDQRLTLTADADARLQLERKTIAAGNYVLKINWTADGTAFYNEQPLTVK</sequence>
<dbReference type="InterPro" id="IPR008620">
    <property type="entry name" value="FixH"/>
</dbReference>
<proteinExistence type="predicted"/>
<feature type="transmembrane region" description="Helical" evidence="1">
    <location>
        <begin position="6"/>
        <end position="25"/>
    </location>
</feature>
<evidence type="ECO:0008006" key="4">
    <source>
        <dbReference type="Google" id="ProtNLM"/>
    </source>
</evidence>
<organism evidence="2 3">
    <name type="scientific">Lacibacter luteus</name>
    <dbReference type="NCBI Taxonomy" id="2508719"/>
    <lineage>
        <taxon>Bacteria</taxon>
        <taxon>Pseudomonadati</taxon>
        <taxon>Bacteroidota</taxon>
        <taxon>Chitinophagia</taxon>
        <taxon>Chitinophagales</taxon>
        <taxon>Chitinophagaceae</taxon>
        <taxon>Lacibacter</taxon>
    </lineage>
</organism>
<dbReference type="Pfam" id="PF05751">
    <property type="entry name" value="FixH"/>
    <property type="match status" value="1"/>
</dbReference>
<dbReference type="Proteomes" id="UP000290204">
    <property type="component" value="Unassembled WGS sequence"/>
</dbReference>
<keyword evidence="1" id="KW-0472">Membrane</keyword>
<comment type="caution">
    <text evidence="2">The sequence shown here is derived from an EMBL/GenBank/DDBJ whole genome shotgun (WGS) entry which is preliminary data.</text>
</comment>
<dbReference type="OrthoDB" id="1493774at2"/>
<protein>
    <recommendedName>
        <fullName evidence="4">Nitrogen fixation protein FixH</fullName>
    </recommendedName>
</protein>
<keyword evidence="3" id="KW-1185">Reference proteome</keyword>
<evidence type="ECO:0000313" key="3">
    <source>
        <dbReference type="Proteomes" id="UP000290204"/>
    </source>
</evidence>
<keyword evidence="1" id="KW-0812">Transmembrane</keyword>
<reference evidence="2 3" key="1">
    <citation type="submission" date="2019-01" db="EMBL/GenBank/DDBJ databases">
        <title>Lacibacter sp. strain TTM-7.</title>
        <authorList>
            <person name="Chen W.-M."/>
        </authorList>
    </citation>
    <scope>NUCLEOTIDE SEQUENCE [LARGE SCALE GENOMIC DNA]</scope>
    <source>
        <strain evidence="2 3">TTM-7</strain>
    </source>
</reference>
<accession>A0A4Q1CPJ7</accession>
<evidence type="ECO:0000313" key="2">
    <source>
        <dbReference type="EMBL" id="RXK62651.1"/>
    </source>
</evidence>
<dbReference type="AlphaFoldDB" id="A0A4Q1CPJ7"/>
<evidence type="ECO:0000256" key="1">
    <source>
        <dbReference type="SAM" id="Phobius"/>
    </source>
</evidence>
<dbReference type="RefSeq" id="WP_129130022.1">
    <property type="nucleotide sequence ID" value="NZ_SDHW01000001.1"/>
</dbReference>
<keyword evidence="1" id="KW-1133">Transmembrane helix</keyword>